<feature type="chain" id="PRO_5031122759" description="Concanavalin A-like lectin/glucanase superfamily protein" evidence="1">
    <location>
        <begin position="24"/>
        <end position="280"/>
    </location>
</feature>
<dbReference type="GO" id="GO:0004553">
    <property type="term" value="F:hydrolase activity, hydrolyzing O-glycosyl compounds"/>
    <property type="evidence" value="ECO:0007669"/>
    <property type="project" value="UniProtKB-ARBA"/>
</dbReference>
<dbReference type="Proteomes" id="UP000537718">
    <property type="component" value="Unassembled WGS sequence"/>
</dbReference>
<protein>
    <recommendedName>
        <fullName evidence="4">Concanavalin A-like lectin/glucanase superfamily protein</fullName>
    </recommendedName>
</protein>
<comment type="caution">
    <text evidence="2">The sequence shown here is derived from an EMBL/GenBank/DDBJ whole genome shotgun (WGS) entry which is preliminary data.</text>
</comment>
<organism evidence="2 3">
    <name type="scientific">Pedobacter cryoconitis</name>
    <dbReference type="NCBI Taxonomy" id="188932"/>
    <lineage>
        <taxon>Bacteria</taxon>
        <taxon>Pseudomonadati</taxon>
        <taxon>Bacteroidota</taxon>
        <taxon>Sphingobacteriia</taxon>
        <taxon>Sphingobacteriales</taxon>
        <taxon>Sphingobacteriaceae</taxon>
        <taxon>Pedobacter</taxon>
    </lineage>
</organism>
<dbReference type="SUPFAM" id="SSF49899">
    <property type="entry name" value="Concanavalin A-like lectins/glucanases"/>
    <property type="match status" value="1"/>
</dbReference>
<dbReference type="AlphaFoldDB" id="A0A7W9DL81"/>
<evidence type="ECO:0000313" key="2">
    <source>
        <dbReference type="EMBL" id="MBB5621895.1"/>
    </source>
</evidence>
<dbReference type="GO" id="GO:0005975">
    <property type="term" value="P:carbohydrate metabolic process"/>
    <property type="evidence" value="ECO:0007669"/>
    <property type="project" value="UniProtKB-ARBA"/>
</dbReference>
<dbReference type="InterPro" id="IPR013320">
    <property type="entry name" value="ConA-like_dom_sf"/>
</dbReference>
<proteinExistence type="predicted"/>
<keyword evidence="1" id="KW-0732">Signal</keyword>
<dbReference type="Gene3D" id="2.60.120.560">
    <property type="entry name" value="Exo-inulinase, domain 1"/>
    <property type="match status" value="1"/>
</dbReference>
<feature type="signal peptide" evidence="1">
    <location>
        <begin position="1"/>
        <end position="23"/>
    </location>
</feature>
<evidence type="ECO:0008006" key="4">
    <source>
        <dbReference type="Google" id="ProtNLM"/>
    </source>
</evidence>
<sequence>MKHKILIYSVLIASTLITQQSHAQFFKKIQQKIQDKVDKKVDDVINGNTGVNAKTSSTGSSQTGNSEIKLPNIEEVYSFTPASSVFFADNFSGDAAGRMAKHWKTSGTGSVTTISGVPGKWLALSPRTTYRLESLLAMPGNFTIEFDLITRSTAAKDIGAMQFGFARDNSNREYISDAYNSNAITASQLHFWNGEVNNSSSDTKISSPLSFPLNNYANGLIHVAIAVEGENMRVYINKSKVVDTGMFKKGTIKYFYLSAPFDYSSDAMVYFGNLVMAKAI</sequence>
<dbReference type="EMBL" id="JACHCF010000006">
    <property type="protein sequence ID" value="MBB5621895.1"/>
    <property type="molecule type" value="Genomic_DNA"/>
</dbReference>
<evidence type="ECO:0000313" key="3">
    <source>
        <dbReference type="Proteomes" id="UP000537718"/>
    </source>
</evidence>
<name>A0A7W9DL81_9SPHI</name>
<dbReference type="RefSeq" id="WP_183867832.1">
    <property type="nucleotide sequence ID" value="NZ_JACHCF010000006.1"/>
</dbReference>
<gene>
    <name evidence="2" type="ORF">HDE69_002958</name>
</gene>
<evidence type="ECO:0000256" key="1">
    <source>
        <dbReference type="SAM" id="SignalP"/>
    </source>
</evidence>
<accession>A0A7W9DL81</accession>
<reference evidence="2 3" key="1">
    <citation type="submission" date="2020-08" db="EMBL/GenBank/DDBJ databases">
        <title>Genomic Encyclopedia of Type Strains, Phase IV (KMG-V): Genome sequencing to study the core and pangenomes of soil and plant-associated prokaryotes.</title>
        <authorList>
            <person name="Whitman W."/>
        </authorList>
    </citation>
    <scope>NUCLEOTIDE SEQUENCE [LARGE SCALE GENOMIC DNA]</scope>
    <source>
        <strain evidence="2 3">MP7CTX6</strain>
    </source>
</reference>